<proteinExistence type="predicted"/>
<keyword evidence="2" id="KW-1185">Reference proteome</keyword>
<dbReference type="Pfam" id="PF15017">
    <property type="entry name" value="WRNPLPNID"/>
    <property type="match status" value="1"/>
</dbReference>
<dbReference type="GeneID" id="100487522"/>
<evidence type="ECO:0000313" key="2">
    <source>
        <dbReference type="Proteomes" id="UP000008143"/>
    </source>
</evidence>
<dbReference type="KEGG" id="xtr:100487522"/>
<evidence type="ECO:0000259" key="1">
    <source>
        <dbReference type="Pfam" id="PF15017"/>
    </source>
</evidence>
<dbReference type="AGR" id="Xenbase:XB-GENE-29078799"/>
<protein>
    <submittedName>
        <fullName evidence="3">Uncharacterized protein LOC100487522</fullName>
    </submittedName>
</protein>
<dbReference type="OMA" id="CKKQRVM"/>
<evidence type="ECO:0000313" key="3">
    <source>
        <dbReference type="RefSeq" id="XP_002940080.1"/>
    </source>
</evidence>
<accession>A0A8J0QWS1</accession>
<dbReference type="RefSeq" id="XP_002940080.1">
    <property type="nucleotide sequence ID" value="XM_002940034.5"/>
</dbReference>
<evidence type="ECO:0000313" key="4">
    <source>
        <dbReference type="Xenbase" id="XB-GENE-29078799"/>
    </source>
</evidence>
<reference evidence="3" key="1">
    <citation type="submission" date="2025-08" db="UniProtKB">
        <authorList>
            <consortium name="RefSeq"/>
        </authorList>
    </citation>
    <scope>IDENTIFICATION</scope>
    <source>
        <strain evidence="3">Nigerian</strain>
        <tissue evidence="3">Liver and blood</tissue>
    </source>
</reference>
<gene>
    <name evidence="3 4" type="primary">LOC100487522</name>
</gene>
<sequence>MAKRKAEHQVATLPPPCKMLAWEISSFQYEPSNSPSTPRRKRKLEVDACLDVIQSPSCNKSPEIVPDSQPSLPCKKQRVMESKSKEYKCQSDDDFKEFNSFNYWRTPLPEIDLSEINIEPEEVNKHPKTKTEILEEMDS</sequence>
<organism evidence="2 3">
    <name type="scientific">Xenopus tropicalis</name>
    <name type="common">Western clawed frog</name>
    <name type="synonym">Silurana tropicalis</name>
    <dbReference type="NCBI Taxonomy" id="8364"/>
    <lineage>
        <taxon>Eukaryota</taxon>
        <taxon>Metazoa</taxon>
        <taxon>Chordata</taxon>
        <taxon>Craniata</taxon>
        <taxon>Vertebrata</taxon>
        <taxon>Euteleostomi</taxon>
        <taxon>Amphibia</taxon>
        <taxon>Batrachia</taxon>
        <taxon>Anura</taxon>
        <taxon>Pipoidea</taxon>
        <taxon>Pipidae</taxon>
        <taxon>Xenopodinae</taxon>
        <taxon>Xenopus</taxon>
        <taxon>Silurana</taxon>
    </lineage>
</organism>
<name>A0A8J0QWS1_XENTR</name>
<feature type="domain" description="Putative WW-binding" evidence="1">
    <location>
        <begin position="97"/>
        <end position="116"/>
    </location>
</feature>
<dbReference type="InterPro" id="IPR033461">
    <property type="entry name" value="WRNPLPNID"/>
</dbReference>
<dbReference type="Proteomes" id="UP000008143">
    <property type="component" value="Chromosome 1"/>
</dbReference>
<dbReference type="OrthoDB" id="8960251at2759"/>
<dbReference type="AlphaFoldDB" id="A0A8J0QWS1"/>
<dbReference type="Xenbase" id="XB-GENE-29078799">
    <property type="gene designation" value="LOC100487522"/>
</dbReference>